<accession>A0A4Q1CNS3</accession>
<dbReference type="Proteomes" id="UP000290204">
    <property type="component" value="Unassembled WGS sequence"/>
</dbReference>
<protein>
    <submittedName>
        <fullName evidence="1">Uncharacterized protein</fullName>
    </submittedName>
</protein>
<dbReference type="EMBL" id="SDHW01000001">
    <property type="protein sequence ID" value="RXK62746.1"/>
    <property type="molecule type" value="Genomic_DNA"/>
</dbReference>
<sequence>MQRKKVDVDVVKDVLDLMLQARPDSTFVQSLAFQYAERGGLSKKQLEGLRSKALKVPEIPAHKLATLEAIILRKPTKERSAASTATPMFVKDEATGVIINAILAKYPQHKQVLFLKAKYENNEILSPAEITDLKRLEKLLNK</sequence>
<keyword evidence="2" id="KW-1185">Reference proteome</keyword>
<evidence type="ECO:0000313" key="2">
    <source>
        <dbReference type="Proteomes" id="UP000290204"/>
    </source>
</evidence>
<proteinExistence type="predicted"/>
<name>A0A4Q1CNS3_9BACT</name>
<dbReference type="RefSeq" id="WP_129130116.1">
    <property type="nucleotide sequence ID" value="NZ_SDHW01000001.1"/>
</dbReference>
<evidence type="ECO:0000313" key="1">
    <source>
        <dbReference type="EMBL" id="RXK62746.1"/>
    </source>
</evidence>
<gene>
    <name evidence="1" type="ORF">ESA94_07040</name>
</gene>
<dbReference type="AlphaFoldDB" id="A0A4Q1CNS3"/>
<reference evidence="1 2" key="1">
    <citation type="submission" date="2019-01" db="EMBL/GenBank/DDBJ databases">
        <title>Lacibacter sp. strain TTM-7.</title>
        <authorList>
            <person name="Chen W.-M."/>
        </authorList>
    </citation>
    <scope>NUCLEOTIDE SEQUENCE [LARGE SCALE GENOMIC DNA]</scope>
    <source>
        <strain evidence="1 2">TTM-7</strain>
    </source>
</reference>
<dbReference type="OrthoDB" id="672320at2"/>
<comment type="caution">
    <text evidence="1">The sequence shown here is derived from an EMBL/GenBank/DDBJ whole genome shotgun (WGS) entry which is preliminary data.</text>
</comment>
<organism evidence="1 2">
    <name type="scientific">Lacibacter luteus</name>
    <dbReference type="NCBI Taxonomy" id="2508719"/>
    <lineage>
        <taxon>Bacteria</taxon>
        <taxon>Pseudomonadati</taxon>
        <taxon>Bacteroidota</taxon>
        <taxon>Chitinophagia</taxon>
        <taxon>Chitinophagales</taxon>
        <taxon>Chitinophagaceae</taxon>
        <taxon>Lacibacter</taxon>
    </lineage>
</organism>